<keyword evidence="1" id="KW-1133">Transmembrane helix</keyword>
<keyword evidence="1" id="KW-0472">Membrane</keyword>
<sequence length="154" mass="18117">MTESYTHAGRDGVAVMVSPPDLYFTTSLKSHYLLFHSISCMDYIRKQMFSLMSVFSRLSRFITLLTTYTFINLLVFPHAFINLITSILQYPHTEILFTFMDEEINHFLSHPEKNIQQHFDAFFGSESLQDICSRIIIHTSFLNSTRRNCEWSQR</sequence>
<evidence type="ECO:0000313" key="3">
    <source>
        <dbReference type="Proteomes" id="UP000004508"/>
    </source>
</evidence>
<gene>
    <name evidence="2" type="ORF">Krac_1103</name>
</gene>
<protein>
    <submittedName>
        <fullName evidence="2">Uncharacterized protein</fullName>
    </submittedName>
</protein>
<dbReference type="InParanoid" id="D6U685"/>
<dbReference type="AlphaFoldDB" id="D6U685"/>
<comment type="caution">
    <text evidence="2">The sequence shown here is derived from an EMBL/GenBank/DDBJ whole genome shotgun (WGS) entry which is preliminary data.</text>
</comment>
<keyword evidence="3" id="KW-1185">Reference proteome</keyword>
<organism evidence="2 3">
    <name type="scientific">Ktedonobacter racemifer DSM 44963</name>
    <dbReference type="NCBI Taxonomy" id="485913"/>
    <lineage>
        <taxon>Bacteria</taxon>
        <taxon>Bacillati</taxon>
        <taxon>Chloroflexota</taxon>
        <taxon>Ktedonobacteria</taxon>
        <taxon>Ktedonobacterales</taxon>
        <taxon>Ktedonobacteraceae</taxon>
        <taxon>Ktedonobacter</taxon>
    </lineage>
</organism>
<dbReference type="Proteomes" id="UP000004508">
    <property type="component" value="Unassembled WGS sequence"/>
</dbReference>
<feature type="transmembrane region" description="Helical" evidence="1">
    <location>
        <begin position="61"/>
        <end position="81"/>
    </location>
</feature>
<evidence type="ECO:0000256" key="1">
    <source>
        <dbReference type="SAM" id="Phobius"/>
    </source>
</evidence>
<reference evidence="2 3" key="1">
    <citation type="journal article" date="2011" name="Stand. Genomic Sci.">
        <title>Non-contiguous finished genome sequence and contextual data of the filamentous soil bacterium Ktedonobacter racemifer type strain (SOSP1-21).</title>
        <authorList>
            <person name="Chang Y.J."/>
            <person name="Land M."/>
            <person name="Hauser L."/>
            <person name="Chertkov O."/>
            <person name="Del Rio T.G."/>
            <person name="Nolan M."/>
            <person name="Copeland A."/>
            <person name="Tice H."/>
            <person name="Cheng J.F."/>
            <person name="Lucas S."/>
            <person name="Han C."/>
            <person name="Goodwin L."/>
            <person name="Pitluck S."/>
            <person name="Ivanova N."/>
            <person name="Ovchinikova G."/>
            <person name="Pati A."/>
            <person name="Chen A."/>
            <person name="Palaniappan K."/>
            <person name="Mavromatis K."/>
            <person name="Liolios K."/>
            <person name="Brettin T."/>
            <person name="Fiebig A."/>
            <person name="Rohde M."/>
            <person name="Abt B."/>
            <person name="Goker M."/>
            <person name="Detter J.C."/>
            <person name="Woyke T."/>
            <person name="Bristow J."/>
            <person name="Eisen J.A."/>
            <person name="Markowitz V."/>
            <person name="Hugenholtz P."/>
            <person name="Kyrpides N.C."/>
            <person name="Klenk H.P."/>
            <person name="Lapidus A."/>
        </authorList>
    </citation>
    <scope>NUCLEOTIDE SEQUENCE [LARGE SCALE GENOMIC DNA]</scope>
    <source>
        <strain evidence="3">DSM 44963</strain>
    </source>
</reference>
<accession>D6U685</accession>
<evidence type="ECO:0000313" key="2">
    <source>
        <dbReference type="EMBL" id="EFH80496.1"/>
    </source>
</evidence>
<name>D6U685_KTERA</name>
<keyword evidence="1" id="KW-0812">Transmembrane</keyword>
<dbReference type="EMBL" id="ADVG01000005">
    <property type="protein sequence ID" value="EFH80496.1"/>
    <property type="molecule type" value="Genomic_DNA"/>
</dbReference>
<proteinExistence type="predicted"/>